<dbReference type="Proteomes" id="UP000064967">
    <property type="component" value="Chromosome"/>
</dbReference>
<dbReference type="KEGG" id="llu:AKJ09_01136"/>
<evidence type="ECO:0000313" key="3">
    <source>
        <dbReference type="EMBL" id="AKU94472.1"/>
    </source>
</evidence>
<protein>
    <recommendedName>
        <fullName evidence="5">Cytochrome c domain-containing protein</fullName>
    </recommendedName>
</protein>
<gene>
    <name evidence="3" type="ORF">AKJ09_01136</name>
</gene>
<dbReference type="RefSeq" id="WP_146646064.1">
    <property type="nucleotide sequence ID" value="NZ_CP012333.1"/>
</dbReference>
<dbReference type="OrthoDB" id="5488349at2"/>
<evidence type="ECO:0008006" key="5">
    <source>
        <dbReference type="Google" id="ProtNLM"/>
    </source>
</evidence>
<feature type="region of interest" description="Disordered" evidence="1">
    <location>
        <begin position="35"/>
        <end position="67"/>
    </location>
</feature>
<dbReference type="PATRIC" id="fig|1391654.3.peg.1155"/>
<dbReference type="AlphaFoldDB" id="A0A0K1PLS4"/>
<accession>A0A0K1PLS4</accession>
<reference evidence="3 4" key="1">
    <citation type="submission" date="2015-08" db="EMBL/GenBank/DDBJ databases">
        <authorList>
            <person name="Babu N.S."/>
            <person name="Beckwith C.J."/>
            <person name="Beseler K.G."/>
            <person name="Brison A."/>
            <person name="Carone J.V."/>
            <person name="Caskin T.P."/>
            <person name="Diamond M."/>
            <person name="Durham M.E."/>
            <person name="Foxe J.M."/>
            <person name="Go M."/>
            <person name="Henderson B.A."/>
            <person name="Jones I.B."/>
            <person name="McGettigan J.A."/>
            <person name="Micheletti S.J."/>
            <person name="Nasrallah M.E."/>
            <person name="Ortiz D."/>
            <person name="Piller C.R."/>
            <person name="Privatt S.R."/>
            <person name="Schneider S.L."/>
            <person name="Sharp S."/>
            <person name="Smith T.C."/>
            <person name="Stanton J.D."/>
            <person name="Ullery H.E."/>
            <person name="Wilson R.J."/>
            <person name="Serrano M.G."/>
            <person name="Buck G."/>
            <person name="Lee V."/>
            <person name="Wang Y."/>
            <person name="Carvalho R."/>
            <person name="Voegtly L."/>
            <person name="Shi R."/>
            <person name="Duckworth R."/>
            <person name="Johnson A."/>
            <person name="Loviza R."/>
            <person name="Walstead R."/>
            <person name="Shah Z."/>
            <person name="Kiflezghi M."/>
            <person name="Wade K."/>
            <person name="Ball S.L."/>
            <person name="Bradley K.W."/>
            <person name="Asai D.J."/>
            <person name="Bowman C.A."/>
            <person name="Russell D.A."/>
            <person name="Pope W.H."/>
            <person name="Jacobs-Sera D."/>
            <person name="Hendrix R.W."/>
            <person name="Hatfull G.F."/>
        </authorList>
    </citation>
    <scope>NUCLEOTIDE SEQUENCE [LARGE SCALE GENOMIC DNA]</scope>
    <source>
        <strain evidence="3 4">DSM 27648</strain>
    </source>
</reference>
<sequence length="402" mass="41253">MVKIRVSTLTLGLAVALLGTLVLACSDDAADKLSGRATPGGRGNGGNGTSGTGSSGDPGGVNGSGLSPEETLFRALETDLSKKCGGVCHTDGTFTPTPPKFLEGPDAYKSIKAHPGIVTRDVYQSALLTKGPHAGPAVSADPDFEKKVIAWLEAESLAIQSQKLPSTDPVTVTQGANDIDLSKACVSGLAGVHLKFQASLVGGMLALEQMTIVAPAGTDVHIYKPKFVKILATPKADGSTDVYDPADSFSNTDQTVPGGQETGFATGSVLFSGDGFRPFDMATEKIRIEFEKLEPGKVAVLQGADTCKNPAGFAANVLPAMKGGGGFNLNCSGCHGNGLANLSLNSNDNALVCNQVLAKMTKGNIGGSLIVTKVTNGPHQGGIITDKTGWQSLFTNNAAVFF</sequence>
<evidence type="ECO:0000256" key="2">
    <source>
        <dbReference type="SAM" id="SignalP"/>
    </source>
</evidence>
<proteinExistence type="predicted"/>
<name>A0A0K1PLS4_9BACT</name>
<keyword evidence="2" id="KW-0732">Signal</keyword>
<dbReference type="EMBL" id="CP012333">
    <property type="protein sequence ID" value="AKU94472.1"/>
    <property type="molecule type" value="Genomic_DNA"/>
</dbReference>
<evidence type="ECO:0000256" key="1">
    <source>
        <dbReference type="SAM" id="MobiDB-lite"/>
    </source>
</evidence>
<evidence type="ECO:0000313" key="4">
    <source>
        <dbReference type="Proteomes" id="UP000064967"/>
    </source>
</evidence>
<keyword evidence="4" id="KW-1185">Reference proteome</keyword>
<feature type="compositionally biased region" description="Gly residues" evidence="1">
    <location>
        <begin position="38"/>
        <end position="63"/>
    </location>
</feature>
<dbReference type="PROSITE" id="PS51257">
    <property type="entry name" value="PROKAR_LIPOPROTEIN"/>
    <property type="match status" value="1"/>
</dbReference>
<feature type="chain" id="PRO_5005466244" description="Cytochrome c domain-containing protein" evidence="2">
    <location>
        <begin position="25"/>
        <end position="402"/>
    </location>
</feature>
<feature type="signal peptide" evidence="2">
    <location>
        <begin position="1"/>
        <end position="24"/>
    </location>
</feature>
<organism evidence="3 4">
    <name type="scientific">Labilithrix luteola</name>
    <dbReference type="NCBI Taxonomy" id="1391654"/>
    <lineage>
        <taxon>Bacteria</taxon>
        <taxon>Pseudomonadati</taxon>
        <taxon>Myxococcota</taxon>
        <taxon>Polyangia</taxon>
        <taxon>Polyangiales</taxon>
        <taxon>Labilitrichaceae</taxon>
        <taxon>Labilithrix</taxon>
    </lineage>
</organism>
<dbReference type="STRING" id="1391654.AKJ09_01136"/>